<evidence type="ECO:0000313" key="9">
    <source>
        <dbReference type="EnsemblPlants" id="QL01p002563:mrna"/>
    </source>
</evidence>
<comment type="subcellular location">
    <subcellularLocation>
        <location evidence="1">Nucleus</location>
    </subcellularLocation>
</comment>
<keyword evidence="5" id="KW-0694">RNA-binding</keyword>
<evidence type="ECO:0000256" key="8">
    <source>
        <dbReference type="ARBA" id="ARBA00023274"/>
    </source>
</evidence>
<dbReference type="EnsemblPlants" id="QL01p002563:mrna">
    <property type="protein sequence ID" value="QL01p002563:mrna"/>
    <property type="gene ID" value="QL01p002563"/>
</dbReference>
<protein>
    <submittedName>
        <fullName evidence="9">Uncharacterized protein</fullName>
    </submittedName>
</protein>
<dbReference type="PANTHER" id="PTHR20971">
    <property type="entry name" value="U6 SNRNA-ASSOCIATED PROTEIN"/>
    <property type="match status" value="1"/>
</dbReference>
<sequence length="211" mass="24017">MEFIGLKHPIWTWFKIFEMQPVVYVMYLHQADNCYAIINSSCPCRELKVAANLVKSKAKHIKTKASDFSPSPLKPTTKVFLFLKQPGLSQRNWNRVSLAAPIKRDSWNRSLSTRFDIFDTSEKSELHKLQQLKDEQVMLSILILGCFDPFELGLNLAWCNVVRGIMLNGRTIRVCLSDIAAEGRRITKLDQILLNGNNIAILVPGDSPDLE</sequence>
<keyword evidence="4" id="KW-0747">Spliceosome</keyword>
<dbReference type="GO" id="GO:0000398">
    <property type="term" value="P:mRNA splicing, via spliceosome"/>
    <property type="evidence" value="ECO:0007669"/>
    <property type="project" value="TreeGrafter"/>
</dbReference>
<dbReference type="Gramene" id="QL01p002563:mrna">
    <property type="protein sequence ID" value="QL01p002563:mrna"/>
    <property type="gene ID" value="QL01p002563"/>
</dbReference>
<dbReference type="GO" id="GO:0005688">
    <property type="term" value="C:U6 snRNP"/>
    <property type="evidence" value="ECO:0007669"/>
    <property type="project" value="TreeGrafter"/>
</dbReference>
<dbReference type="GO" id="GO:0003723">
    <property type="term" value="F:RNA binding"/>
    <property type="evidence" value="ECO:0007669"/>
    <property type="project" value="UniProtKB-KW"/>
</dbReference>
<keyword evidence="3" id="KW-0507">mRNA processing</keyword>
<evidence type="ECO:0000256" key="3">
    <source>
        <dbReference type="ARBA" id="ARBA00022664"/>
    </source>
</evidence>
<dbReference type="GO" id="GO:0046540">
    <property type="term" value="C:U4/U6 x U5 tri-snRNP complex"/>
    <property type="evidence" value="ECO:0007669"/>
    <property type="project" value="TreeGrafter"/>
</dbReference>
<reference evidence="9 10" key="1">
    <citation type="journal article" date="2016" name="G3 (Bethesda)">
        <title>First Draft Assembly and Annotation of the Genome of a California Endemic Oak Quercus lobata Nee (Fagaceae).</title>
        <authorList>
            <person name="Sork V.L."/>
            <person name="Fitz-Gibbon S.T."/>
            <person name="Puiu D."/>
            <person name="Crepeau M."/>
            <person name="Gugger P.F."/>
            <person name="Sherman R."/>
            <person name="Stevens K."/>
            <person name="Langley C.H."/>
            <person name="Pellegrini M."/>
            <person name="Salzberg S.L."/>
        </authorList>
    </citation>
    <scope>NUCLEOTIDE SEQUENCE [LARGE SCALE GENOMIC DNA]</scope>
    <source>
        <strain evidence="9 10">cv. SW786</strain>
    </source>
</reference>
<evidence type="ECO:0000256" key="6">
    <source>
        <dbReference type="ARBA" id="ARBA00023187"/>
    </source>
</evidence>
<keyword evidence="10" id="KW-1185">Reference proteome</keyword>
<keyword evidence="8" id="KW-0687">Ribonucleoprotein</keyword>
<dbReference type="EMBL" id="LRBV02000001">
    <property type="status" value="NOT_ANNOTATED_CDS"/>
    <property type="molecule type" value="Genomic_DNA"/>
</dbReference>
<evidence type="ECO:0000256" key="7">
    <source>
        <dbReference type="ARBA" id="ARBA00023242"/>
    </source>
</evidence>
<organism evidence="9 10">
    <name type="scientific">Quercus lobata</name>
    <name type="common">Valley oak</name>
    <dbReference type="NCBI Taxonomy" id="97700"/>
    <lineage>
        <taxon>Eukaryota</taxon>
        <taxon>Viridiplantae</taxon>
        <taxon>Streptophyta</taxon>
        <taxon>Embryophyta</taxon>
        <taxon>Tracheophyta</taxon>
        <taxon>Spermatophyta</taxon>
        <taxon>Magnoliopsida</taxon>
        <taxon>eudicotyledons</taxon>
        <taxon>Gunneridae</taxon>
        <taxon>Pentapetalae</taxon>
        <taxon>rosids</taxon>
        <taxon>fabids</taxon>
        <taxon>Fagales</taxon>
        <taxon>Fagaceae</taxon>
        <taxon>Quercus</taxon>
    </lineage>
</organism>
<evidence type="ECO:0000313" key="10">
    <source>
        <dbReference type="Proteomes" id="UP000594261"/>
    </source>
</evidence>
<proteinExistence type="inferred from homology"/>
<dbReference type="AlphaFoldDB" id="A0A7N2KKG4"/>
<dbReference type="GO" id="GO:0005681">
    <property type="term" value="C:spliceosomal complex"/>
    <property type="evidence" value="ECO:0007669"/>
    <property type="project" value="UniProtKB-KW"/>
</dbReference>
<dbReference type="PANTHER" id="PTHR20971:SF0">
    <property type="entry name" value="U6 SNRNA-ASSOCIATED SM-LIKE PROTEIN LSM5"/>
    <property type="match status" value="1"/>
</dbReference>
<evidence type="ECO:0000256" key="4">
    <source>
        <dbReference type="ARBA" id="ARBA00022728"/>
    </source>
</evidence>
<dbReference type="Proteomes" id="UP000594261">
    <property type="component" value="Chromosome 1"/>
</dbReference>
<dbReference type="InParanoid" id="A0A7N2KKG4"/>
<dbReference type="GO" id="GO:1990726">
    <property type="term" value="C:Lsm1-7-Pat1 complex"/>
    <property type="evidence" value="ECO:0007669"/>
    <property type="project" value="TreeGrafter"/>
</dbReference>
<keyword evidence="7" id="KW-0539">Nucleus</keyword>
<evidence type="ECO:0000256" key="2">
    <source>
        <dbReference type="ARBA" id="ARBA00006850"/>
    </source>
</evidence>
<evidence type="ECO:0000256" key="1">
    <source>
        <dbReference type="ARBA" id="ARBA00004123"/>
    </source>
</evidence>
<evidence type="ECO:0000256" key="5">
    <source>
        <dbReference type="ARBA" id="ARBA00022884"/>
    </source>
</evidence>
<accession>A0A7N2KKG4</accession>
<reference evidence="9" key="2">
    <citation type="submission" date="2021-01" db="UniProtKB">
        <authorList>
            <consortium name="EnsemblPlants"/>
        </authorList>
    </citation>
    <scope>IDENTIFICATION</scope>
</reference>
<comment type="similarity">
    <text evidence="2">Belongs to the snRNP Sm proteins family.</text>
</comment>
<keyword evidence="6" id="KW-0508">mRNA splicing</keyword>
<name>A0A7N2KKG4_QUELO</name>
<dbReference type="InterPro" id="IPR033871">
    <property type="entry name" value="LSm5"/>
</dbReference>